<dbReference type="GO" id="GO:0015074">
    <property type="term" value="P:DNA integration"/>
    <property type="evidence" value="ECO:0007669"/>
    <property type="project" value="UniProtKB-KW"/>
</dbReference>
<comment type="similarity">
    <text evidence="1">Belongs to the 'phage' integrase family.</text>
</comment>
<dbReference type="GO" id="GO:0003677">
    <property type="term" value="F:DNA binding"/>
    <property type="evidence" value="ECO:0007669"/>
    <property type="project" value="UniProtKB-KW"/>
</dbReference>
<evidence type="ECO:0000259" key="5">
    <source>
        <dbReference type="PROSITE" id="PS51898"/>
    </source>
</evidence>
<dbReference type="PANTHER" id="PTHR30629">
    <property type="entry name" value="PROPHAGE INTEGRASE"/>
    <property type="match status" value="1"/>
</dbReference>
<evidence type="ECO:0000313" key="7">
    <source>
        <dbReference type="Proteomes" id="UP000179467"/>
    </source>
</evidence>
<dbReference type="InterPro" id="IPR050808">
    <property type="entry name" value="Phage_Integrase"/>
</dbReference>
<sequence length="451" mass="49932">MARASITKRTVDAAKPGLKDSFLWDDDVAGFGLKVTPSGGRIYIYQYRIARPGHAERTTMKRFTIGKHGNLTPDQARKRAKELAVMVEQGIDPRQRELDAFAAADEAKQRAEEQARRDTDLAFENVAARWLAEYELGHRPRSYGQAALVVNKHLMPKLASKPLPSIGRADLQDILDGIPARQAATRRTVYAYASIFFGWAFQRGDIAENPLQAMAKPQAPKARDRALADQELATIWKATTDLRQPLSTFYRVLLLTGQRREEVAGMNWAELDRSTATWTIPADRAKNGVAHIVPLASTVVAELDRLALAVQVREKSDNQDARNWPKAGPVMSFTGKVALSCYSQAKAALDAEIAKVLAKAGDEPMAHWRVHDLRRTLATGFQRLGIRFEVTEATLNHVSGAKGGIAGVYQRHDWKEEKRAALDAWARHVQAIVHPADASNIVKIGIVQKSA</sequence>
<keyword evidence="3" id="KW-0238">DNA-binding</keyword>
<keyword evidence="2" id="KW-0229">DNA integration</keyword>
<name>A0A1S1HC54_9SPHN</name>
<dbReference type="PROSITE" id="PS51898">
    <property type="entry name" value="TYR_RECOMBINASE"/>
    <property type="match status" value="1"/>
</dbReference>
<dbReference type="Gene3D" id="1.10.443.10">
    <property type="entry name" value="Intergrase catalytic core"/>
    <property type="match status" value="1"/>
</dbReference>
<dbReference type="GO" id="GO:0006310">
    <property type="term" value="P:DNA recombination"/>
    <property type="evidence" value="ECO:0007669"/>
    <property type="project" value="UniProtKB-KW"/>
</dbReference>
<evidence type="ECO:0000313" key="6">
    <source>
        <dbReference type="EMBL" id="OHT18883.1"/>
    </source>
</evidence>
<accession>A0A1S1HC54</accession>
<dbReference type="InterPro" id="IPR025166">
    <property type="entry name" value="Integrase_DNA_bind_dom"/>
</dbReference>
<dbReference type="InterPro" id="IPR010998">
    <property type="entry name" value="Integrase_recombinase_N"/>
</dbReference>
<feature type="domain" description="Tyr recombinase" evidence="5">
    <location>
        <begin position="222"/>
        <end position="423"/>
    </location>
</feature>
<comment type="caution">
    <text evidence="6">The sequence shown here is derived from an EMBL/GenBank/DDBJ whole genome shotgun (WGS) entry which is preliminary data.</text>
</comment>
<dbReference type="InterPro" id="IPR002104">
    <property type="entry name" value="Integrase_catalytic"/>
</dbReference>
<keyword evidence="4" id="KW-0233">DNA recombination</keyword>
<reference evidence="6 7" key="1">
    <citation type="submission" date="2016-09" db="EMBL/GenBank/DDBJ databases">
        <title>Metabolic pathway, cell adaptation mechanisms and a novel monoxygenase revealed through proteogenomic-transcription analysis of a Sphingomonas haloaromaticamans strain degrading the fungicide ortho-phenylphenol.</title>
        <authorList>
            <person name="Perruchon C."/>
            <person name="Papadopoulou E.S."/>
            <person name="Rousidou C."/>
            <person name="Vasileiadis S."/>
            <person name="Tanou G."/>
            <person name="Amoutzias G."/>
            <person name="Molassiotis A."/>
            <person name="Karpouzas D.G."/>
        </authorList>
    </citation>
    <scope>NUCLEOTIDE SEQUENCE [LARGE SCALE GENOMIC DNA]</scope>
    <source>
        <strain evidence="6 7">P3</strain>
    </source>
</reference>
<dbReference type="InterPro" id="IPR038488">
    <property type="entry name" value="Integrase_DNA-bd_sf"/>
</dbReference>
<dbReference type="Pfam" id="PF14659">
    <property type="entry name" value="Phage_int_SAM_3"/>
    <property type="match status" value="1"/>
</dbReference>
<protein>
    <submittedName>
        <fullName evidence="6">Prophage CP4-57 integrase</fullName>
    </submittedName>
</protein>
<organism evidence="6 7">
    <name type="scientific">Edaphosphingomonas haloaromaticamans</name>
    <dbReference type="NCBI Taxonomy" id="653954"/>
    <lineage>
        <taxon>Bacteria</taxon>
        <taxon>Pseudomonadati</taxon>
        <taxon>Pseudomonadota</taxon>
        <taxon>Alphaproteobacteria</taxon>
        <taxon>Sphingomonadales</taxon>
        <taxon>Rhizorhabdaceae</taxon>
        <taxon>Edaphosphingomonas</taxon>
    </lineage>
</organism>
<dbReference type="Pfam" id="PF13356">
    <property type="entry name" value="Arm-DNA-bind_3"/>
    <property type="match status" value="1"/>
</dbReference>
<evidence type="ECO:0000256" key="3">
    <source>
        <dbReference type="ARBA" id="ARBA00023125"/>
    </source>
</evidence>
<dbReference type="AlphaFoldDB" id="A0A1S1HC54"/>
<evidence type="ECO:0000256" key="2">
    <source>
        <dbReference type="ARBA" id="ARBA00022908"/>
    </source>
</evidence>
<dbReference type="InterPro" id="IPR004107">
    <property type="entry name" value="Integrase_SAM-like_N"/>
</dbReference>
<evidence type="ECO:0000256" key="4">
    <source>
        <dbReference type="ARBA" id="ARBA00023172"/>
    </source>
</evidence>
<dbReference type="CDD" id="cd00801">
    <property type="entry name" value="INT_P4_C"/>
    <property type="match status" value="1"/>
</dbReference>
<dbReference type="Pfam" id="PF00589">
    <property type="entry name" value="Phage_integrase"/>
    <property type="match status" value="1"/>
</dbReference>
<proteinExistence type="inferred from homology"/>
<gene>
    <name evidence="6" type="primary">intA_1</name>
    <name evidence="6" type="ORF">BHE75_00862</name>
</gene>
<keyword evidence="7" id="KW-1185">Reference proteome</keyword>
<dbReference type="InterPro" id="IPR011010">
    <property type="entry name" value="DNA_brk_join_enz"/>
</dbReference>
<dbReference type="SUPFAM" id="SSF56349">
    <property type="entry name" value="DNA breaking-rejoining enzymes"/>
    <property type="match status" value="1"/>
</dbReference>
<dbReference type="Gene3D" id="3.30.160.390">
    <property type="entry name" value="Integrase, DNA-binding domain"/>
    <property type="match status" value="1"/>
</dbReference>
<dbReference type="Gene3D" id="1.10.150.130">
    <property type="match status" value="1"/>
</dbReference>
<evidence type="ECO:0000256" key="1">
    <source>
        <dbReference type="ARBA" id="ARBA00008857"/>
    </source>
</evidence>
<dbReference type="InterPro" id="IPR013762">
    <property type="entry name" value="Integrase-like_cat_sf"/>
</dbReference>
<dbReference type="PANTHER" id="PTHR30629:SF2">
    <property type="entry name" value="PROPHAGE INTEGRASE INTS-RELATED"/>
    <property type="match status" value="1"/>
</dbReference>
<dbReference type="Proteomes" id="UP000179467">
    <property type="component" value="Unassembled WGS sequence"/>
</dbReference>
<dbReference type="EMBL" id="MIPT01000001">
    <property type="protein sequence ID" value="OHT18883.1"/>
    <property type="molecule type" value="Genomic_DNA"/>
</dbReference>